<dbReference type="AlphaFoldDB" id="A0A177EQD7"/>
<dbReference type="InterPro" id="IPR025110">
    <property type="entry name" value="AMP-bd_C"/>
</dbReference>
<dbReference type="EMBL" id="LVKK01000173">
    <property type="protein sequence ID" value="OAG34203.1"/>
    <property type="molecule type" value="Genomic_DNA"/>
</dbReference>
<dbReference type="RefSeq" id="XP_022506155.1">
    <property type="nucleotide sequence ID" value="XM_022661532.1"/>
</dbReference>
<dbReference type="PANTHER" id="PTHR24096:SF149">
    <property type="entry name" value="AMP-BINDING DOMAIN-CONTAINING PROTEIN-RELATED"/>
    <property type="match status" value="1"/>
</dbReference>
<dbReference type="InterPro" id="IPR045851">
    <property type="entry name" value="AMP-bd_C_sf"/>
</dbReference>
<keyword evidence="6" id="KW-1185">Reference proteome</keyword>
<dbReference type="PANTHER" id="PTHR24096">
    <property type="entry name" value="LONG-CHAIN-FATTY-ACID--COA LIGASE"/>
    <property type="match status" value="1"/>
</dbReference>
<protein>
    <submittedName>
        <fullName evidence="5">Uncharacterized protein</fullName>
    </submittedName>
</protein>
<dbReference type="InterPro" id="IPR000873">
    <property type="entry name" value="AMP-dep_synth/lig_dom"/>
</dbReference>
<evidence type="ECO:0000313" key="5">
    <source>
        <dbReference type="EMBL" id="OAG34203.1"/>
    </source>
</evidence>
<name>A0A177EQD7_9EURO</name>
<gene>
    <name evidence="5" type="ORF">AYO21_11648</name>
</gene>
<dbReference type="GO" id="GO:0016405">
    <property type="term" value="F:CoA-ligase activity"/>
    <property type="evidence" value="ECO:0007669"/>
    <property type="project" value="TreeGrafter"/>
</dbReference>
<feature type="domain" description="AMP-binding enzyme C-terminal" evidence="4">
    <location>
        <begin position="457"/>
        <end position="535"/>
    </location>
</feature>
<keyword evidence="2" id="KW-0436">Ligase</keyword>
<comment type="caution">
    <text evidence="5">The sequence shown here is derived from an EMBL/GenBank/DDBJ whole genome shotgun (WGS) entry which is preliminary data.</text>
</comment>
<dbReference type="OrthoDB" id="6509636at2759"/>
<feature type="domain" description="AMP-dependent synthetase/ligase" evidence="3">
    <location>
        <begin position="30"/>
        <end position="406"/>
    </location>
</feature>
<evidence type="ECO:0000259" key="3">
    <source>
        <dbReference type="Pfam" id="PF00501"/>
    </source>
</evidence>
<dbReference type="Pfam" id="PF00501">
    <property type="entry name" value="AMP-binding"/>
    <property type="match status" value="1"/>
</dbReference>
<proteinExistence type="inferred from homology"/>
<dbReference type="Gene3D" id="3.40.50.12780">
    <property type="entry name" value="N-terminal domain of ligase-like"/>
    <property type="match status" value="1"/>
</dbReference>
<evidence type="ECO:0000259" key="4">
    <source>
        <dbReference type="Pfam" id="PF13193"/>
    </source>
</evidence>
<dbReference type="InterPro" id="IPR042099">
    <property type="entry name" value="ANL_N_sf"/>
</dbReference>
<dbReference type="Pfam" id="PF13193">
    <property type="entry name" value="AMP-binding_C"/>
    <property type="match status" value="1"/>
</dbReference>
<evidence type="ECO:0000256" key="1">
    <source>
        <dbReference type="ARBA" id="ARBA00006432"/>
    </source>
</evidence>
<reference evidence="5 6" key="1">
    <citation type="submission" date="2016-03" db="EMBL/GenBank/DDBJ databases">
        <title>Draft genome sequence of the Fonsecaea monophora CBS 269.37.</title>
        <authorList>
            <person name="Bombassaro A."/>
            <person name="Vinicius W.A."/>
            <person name="De Hoog S."/>
            <person name="Sun J."/>
            <person name="Souza E.M."/>
            <person name="Raittz R.T."/>
            <person name="Costa F."/>
            <person name="Leao A.C."/>
            <person name="Tadra-Sfeir M.Z."/>
            <person name="Baura V."/>
            <person name="Balsanelli E."/>
            <person name="Pedrosa F.O."/>
            <person name="Moreno L.F."/>
            <person name="Steffens M.B."/>
            <person name="Xi L."/>
            <person name="Bocca A.L."/>
            <person name="Felipe M.S."/>
            <person name="Teixeira M."/>
            <person name="Telles Filho F.Q."/>
            <person name="Azevedo C.M."/>
            <person name="Gomes R."/>
            <person name="Vicente V.A."/>
        </authorList>
    </citation>
    <scope>NUCLEOTIDE SEQUENCE [LARGE SCALE GENOMIC DNA]</scope>
    <source>
        <strain evidence="5 6">CBS 269.37</strain>
    </source>
</reference>
<dbReference type="InterPro" id="IPR020845">
    <property type="entry name" value="AMP-binding_CS"/>
</dbReference>
<dbReference type="GeneID" id="34606736"/>
<dbReference type="Proteomes" id="UP000077002">
    <property type="component" value="Unassembled WGS sequence"/>
</dbReference>
<organism evidence="5 6">
    <name type="scientific">Fonsecaea monophora</name>
    <dbReference type="NCBI Taxonomy" id="254056"/>
    <lineage>
        <taxon>Eukaryota</taxon>
        <taxon>Fungi</taxon>
        <taxon>Dikarya</taxon>
        <taxon>Ascomycota</taxon>
        <taxon>Pezizomycotina</taxon>
        <taxon>Eurotiomycetes</taxon>
        <taxon>Chaetothyriomycetidae</taxon>
        <taxon>Chaetothyriales</taxon>
        <taxon>Herpotrichiellaceae</taxon>
        <taxon>Fonsecaea</taxon>
    </lineage>
</organism>
<comment type="similarity">
    <text evidence="1">Belongs to the ATP-dependent AMP-binding enzyme family.</text>
</comment>
<dbReference type="SUPFAM" id="SSF56801">
    <property type="entry name" value="Acetyl-CoA synthetase-like"/>
    <property type="match status" value="1"/>
</dbReference>
<dbReference type="PROSITE" id="PS00455">
    <property type="entry name" value="AMP_BINDING"/>
    <property type="match status" value="1"/>
</dbReference>
<sequence length="550" mass="60572">MTYKSELPAVTCPEDVTVWSWLFDSPSFKQARNRSVTNAVSGDRITFAELKTYAEQLSMALVRDHGLRPAETVLLMSGNNIWYPVAMFAALRAGARVAGVSPASTVEELSHVLRLSHARYFVTVPTSAAVVMTAARDAGIPLSRVFLLEGQHGALVNIHRLIQTGSEVAMTPFNEPFKIPSGSSNRDLCGYLSFTSGTSGRPKACMISHHNVIAQCIQMAQVTSPDSDKALAILPLYHSKSFFWHSLIFTGLVNLLHLPIYRNAEILMLPKFTMESMLDAIVKYRLTEVLMVPPIIVRLLQEEPVVSRYDLSSIRRFTSGSAPLPEDVLGMLQDKFPNTGFKQGWGMTETCCCITATDPAHYDFKYARTAGVILANTEIKILDGNGAEADEGEILVRGPQCTMGYLDNPEETRGTFLADGWLRTGDMGRMDADGCLTITGRIKDLIKVKGVGVAPAELEDVLMSHPHVQDVGVLGVPHSYKGEVPYAFVVLHKDVQPSRGLAEELIQHVRARKSRPKWVVGVSFVQAIPRGPNGKILRRQMQKSKPELKL</sequence>
<accession>A0A177EQD7</accession>
<evidence type="ECO:0000256" key="2">
    <source>
        <dbReference type="ARBA" id="ARBA00022598"/>
    </source>
</evidence>
<dbReference type="Gene3D" id="3.30.300.30">
    <property type="match status" value="1"/>
</dbReference>
<evidence type="ECO:0000313" key="6">
    <source>
        <dbReference type="Proteomes" id="UP000077002"/>
    </source>
</evidence>